<dbReference type="EMBL" id="CM043017">
    <property type="protein sequence ID" value="KAI4465922.1"/>
    <property type="molecule type" value="Genomic_DNA"/>
</dbReference>
<protein>
    <submittedName>
        <fullName evidence="1">Alcohol dehydrogenase related</fullName>
    </submittedName>
</protein>
<proteinExistence type="predicted"/>
<reference evidence="1" key="1">
    <citation type="submission" date="2022-04" db="EMBL/GenBank/DDBJ databases">
        <title>Chromosome-scale genome assembly of Holotrichia oblita Faldermann.</title>
        <authorList>
            <person name="Rongchong L."/>
        </authorList>
    </citation>
    <scope>NUCLEOTIDE SEQUENCE</scope>
    <source>
        <strain evidence="1">81SQS9</strain>
    </source>
</reference>
<sequence>MFKMPKILQLLIRNASTAKPLKKTNKKMQAWQIHSYGDVSELQLTKARIPIIQNPKDVLVQVEAASLNPIDKMILGGYGRELLGFLRNYELEFPLTLGRDFAGIVIGKGHDVSNQIKVGDSVFGIIPPHKQGSFAETVLCSEETICKKPSNVSPVEAASIAYAAMTAWSALFLTGELLFRSAKHAVVLVLGASGGVGTAAVQMLKAQGATVVATCSTDAVPLIQSLGADQVFDYRDKDCNQNLAQAGFYDIILDCAKFGHQNIPSHWRYKRYVTLNSPLLVNSDQYGFFGGLIVSAKDVLTSNIPKIIEGKTVRWGFVTPRKDGLNLITHLIQTQQIKSVIHKVFKFEEIPAAFEVLSAGHLRGKIAVDFN</sequence>
<accession>A0ACB9TGG8</accession>
<evidence type="ECO:0000313" key="1">
    <source>
        <dbReference type="EMBL" id="KAI4465922.1"/>
    </source>
</evidence>
<keyword evidence="2" id="KW-1185">Reference proteome</keyword>
<comment type="caution">
    <text evidence="1">The sequence shown here is derived from an EMBL/GenBank/DDBJ whole genome shotgun (WGS) entry which is preliminary data.</text>
</comment>
<dbReference type="Proteomes" id="UP001056778">
    <property type="component" value="Chromosome 3"/>
</dbReference>
<name>A0ACB9TGG8_HOLOL</name>
<organism evidence="1 2">
    <name type="scientific">Holotrichia oblita</name>
    <name type="common">Chafer beetle</name>
    <dbReference type="NCBI Taxonomy" id="644536"/>
    <lineage>
        <taxon>Eukaryota</taxon>
        <taxon>Metazoa</taxon>
        <taxon>Ecdysozoa</taxon>
        <taxon>Arthropoda</taxon>
        <taxon>Hexapoda</taxon>
        <taxon>Insecta</taxon>
        <taxon>Pterygota</taxon>
        <taxon>Neoptera</taxon>
        <taxon>Endopterygota</taxon>
        <taxon>Coleoptera</taxon>
        <taxon>Polyphaga</taxon>
        <taxon>Scarabaeiformia</taxon>
        <taxon>Scarabaeidae</taxon>
        <taxon>Melolonthinae</taxon>
        <taxon>Holotrichia</taxon>
    </lineage>
</organism>
<evidence type="ECO:0000313" key="2">
    <source>
        <dbReference type="Proteomes" id="UP001056778"/>
    </source>
</evidence>
<gene>
    <name evidence="1" type="ORF">MML48_3g00017399</name>
</gene>